<name>A0A6C0HFT2_9ZZZZ</name>
<proteinExistence type="predicted"/>
<dbReference type="EMBL" id="MN739948">
    <property type="protein sequence ID" value="QHT79359.1"/>
    <property type="molecule type" value="Genomic_DNA"/>
</dbReference>
<protein>
    <submittedName>
        <fullName evidence="1">Uncharacterized protein</fullName>
    </submittedName>
</protein>
<reference evidence="1" key="1">
    <citation type="journal article" date="2020" name="Nature">
        <title>Giant virus diversity and host interactions through global metagenomics.</title>
        <authorList>
            <person name="Schulz F."/>
            <person name="Roux S."/>
            <person name="Paez-Espino D."/>
            <person name="Jungbluth S."/>
            <person name="Walsh D.A."/>
            <person name="Denef V.J."/>
            <person name="McMahon K.D."/>
            <person name="Konstantinidis K.T."/>
            <person name="Eloe-Fadrosh E.A."/>
            <person name="Kyrpides N.C."/>
            <person name="Woyke T."/>
        </authorList>
    </citation>
    <scope>NUCLEOTIDE SEQUENCE</scope>
    <source>
        <strain evidence="1">GVMAG-M-3300023179-99</strain>
    </source>
</reference>
<dbReference type="AlphaFoldDB" id="A0A6C0HFT2"/>
<evidence type="ECO:0000313" key="1">
    <source>
        <dbReference type="EMBL" id="QHT79359.1"/>
    </source>
</evidence>
<accession>A0A6C0HFT2</accession>
<sequence>MSDFYLVNINRREFILIWNYDVGKVLKDLLNNGWTLDHVINIDFADTRQDWLQRGFIPLNG</sequence>
<organism evidence="1">
    <name type="scientific">viral metagenome</name>
    <dbReference type="NCBI Taxonomy" id="1070528"/>
    <lineage>
        <taxon>unclassified sequences</taxon>
        <taxon>metagenomes</taxon>
        <taxon>organismal metagenomes</taxon>
    </lineage>
</organism>